<dbReference type="Proteomes" id="UP000245207">
    <property type="component" value="Unassembled WGS sequence"/>
</dbReference>
<sequence>MKGKSIWQVQKEYNDSWTWKTLLDLRCKVRNNICKVIRNGRKTNMWQDQWSTIGILSDTVTVRSIHNARFPDNMTERLKKYPVLASLEVPELNSQKEDSTMWKSINGSLVEFSSKAAWKLLSQQNTSVNWNKVVWYTQCNPRMAFILWMAIKGRLQTQDKNFRLISLNNTRYMCA</sequence>
<dbReference type="EMBL" id="PKPP01000534">
    <property type="protein sequence ID" value="PWA91577.1"/>
    <property type="molecule type" value="Genomic_DNA"/>
</dbReference>
<evidence type="ECO:0000313" key="3">
    <source>
        <dbReference type="Proteomes" id="UP000245207"/>
    </source>
</evidence>
<keyword evidence="2" id="KW-0808">Transferase</keyword>
<reference evidence="2 3" key="1">
    <citation type="journal article" date="2018" name="Mol. Plant">
        <title>The genome of Artemisia annua provides insight into the evolution of Asteraceae family and artemisinin biosynthesis.</title>
        <authorList>
            <person name="Shen Q."/>
            <person name="Zhang L."/>
            <person name="Liao Z."/>
            <person name="Wang S."/>
            <person name="Yan T."/>
            <person name="Shi P."/>
            <person name="Liu M."/>
            <person name="Fu X."/>
            <person name="Pan Q."/>
            <person name="Wang Y."/>
            <person name="Lv Z."/>
            <person name="Lu X."/>
            <person name="Zhang F."/>
            <person name="Jiang W."/>
            <person name="Ma Y."/>
            <person name="Chen M."/>
            <person name="Hao X."/>
            <person name="Li L."/>
            <person name="Tang Y."/>
            <person name="Lv G."/>
            <person name="Zhou Y."/>
            <person name="Sun X."/>
            <person name="Brodelius P.E."/>
            <person name="Rose J.K.C."/>
            <person name="Tang K."/>
        </authorList>
    </citation>
    <scope>NUCLEOTIDE SEQUENCE [LARGE SCALE GENOMIC DNA]</scope>
    <source>
        <strain evidence="3">cv. Huhao1</strain>
        <tissue evidence="2">Leaf</tissue>
    </source>
</reference>
<keyword evidence="2" id="KW-0548">Nucleotidyltransferase</keyword>
<evidence type="ECO:0000259" key="1">
    <source>
        <dbReference type="Pfam" id="PF13966"/>
    </source>
</evidence>
<dbReference type="OrthoDB" id="1748554at2759"/>
<dbReference type="Pfam" id="PF13966">
    <property type="entry name" value="zf-RVT"/>
    <property type="match status" value="1"/>
</dbReference>
<keyword evidence="3" id="KW-1185">Reference proteome</keyword>
<dbReference type="InterPro" id="IPR026960">
    <property type="entry name" value="RVT-Znf"/>
</dbReference>
<proteinExistence type="predicted"/>
<name>A0A2U1Q0T1_ARTAN</name>
<evidence type="ECO:0000313" key="2">
    <source>
        <dbReference type="EMBL" id="PWA91577.1"/>
    </source>
</evidence>
<organism evidence="2 3">
    <name type="scientific">Artemisia annua</name>
    <name type="common">Sweet wormwood</name>
    <dbReference type="NCBI Taxonomy" id="35608"/>
    <lineage>
        <taxon>Eukaryota</taxon>
        <taxon>Viridiplantae</taxon>
        <taxon>Streptophyta</taxon>
        <taxon>Embryophyta</taxon>
        <taxon>Tracheophyta</taxon>
        <taxon>Spermatophyta</taxon>
        <taxon>Magnoliopsida</taxon>
        <taxon>eudicotyledons</taxon>
        <taxon>Gunneridae</taxon>
        <taxon>Pentapetalae</taxon>
        <taxon>asterids</taxon>
        <taxon>campanulids</taxon>
        <taxon>Asterales</taxon>
        <taxon>Asteraceae</taxon>
        <taxon>Asteroideae</taxon>
        <taxon>Anthemideae</taxon>
        <taxon>Artemisiinae</taxon>
        <taxon>Artemisia</taxon>
    </lineage>
</organism>
<dbReference type="STRING" id="35608.A0A2U1Q0T1"/>
<comment type="caution">
    <text evidence="2">The sequence shown here is derived from an EMBL/GenBank/DDBJ whole genome shotgun (WGS) entry which is preliminary data.</text>
</comment>
<keyword evidence="2" id="KW-0695">RNA-directed DNA polymerase</keyword>
<dbReference type="GO" id="GO:0003964">
    <property type="term" value="F:RNA-directed DNA polymerase activity"/>
    <property type="evidence" value="ECO:0007669"/>
    <property type="project" value="UniProtKB-KW"/>
</dbReference>
<dbReference type="AlphaFoldDB" id="A0A2U1Q0T1"/>
<protein>
    <submittedName>
        <fullName evidence="2">RNA-directed DNA polymerase, eukaryota, Reverse transcriptase zinc-binding domain protein</fullName>
    </submittedName>
</protein>
<accession>A0A2U1Q0T1</accession>
<gene>
    <name evidence="2" type="ORF">CTI12_AA007840</name>
</gene>
<feature type="domain" description="Reverse transcriptase zinc-binding" evidence="1">
    <location>
        <begin position="112"/>
        <end position="162"/>
    </location>
</feature>